<organism evidence="2 3">
    <name type="scientific">Populus euphratica</name>
    <name type="common">Euphrates poplar</name>
    <dbReference type="NCBI Taxonomy" id="75702"/>
    <lineage>
        <taxon>Eukaryota</taxon>
        <taxon>Viridiplantae</taxon>
        <taxon>Streptophyta</taxon>
        <taxon>Embryophyta</taxon>
        <taxon>Tracheophyta</taxon>
        <taxon>Spermatophyta</taxon>
        <taxon>Magnoliopsida</taxon>
        <taxon>eudicotyledons</taxon>
        <taxon>Gunneridae</taxon>
        <taxon>Pentapetalae</taxon>
        <taxon>rosids</taxon>
        <taxon>fabids</taxon>
        <taxon>Malpighiales</taxon>
        <taxon>Salicaceae</taxon>
        <taxon>Saliceae</taxon>
        <taxon>Populus</taxon>
    </lineage>
</organism>
<dbReference type="GO" id="GO:0009409">
    <property type="term" value="P:response to cold"/>
    <property type="evidence" value="ECO:0007669"/>
    <property type="project" value="InterPro"/>
</dbReference>
<evidence type="ECO:0000313" key="2">
    <source>
        <dbReference type="Proteomes" id="UP000694918"/>
    </source>
</evidence>
<dbReference type="InterPro" id="IPR044678">
    <property type="entry name" value="COR27/28"/>
</dbReference>
<dbReference type="GO" id="GO:0042752">
    <property type="term" value="P:regulation of circadian rhythm"/>
    <property type="evidence" value="ECO:0007669"/>
    <property type="project" value="InterPro"/>
</dbReference>
<sequence length="264" mass="29676">MVFMDGYRGSERRTSSETSELTGYESGELAQQDSPVIASMASEWTDEKHNLYLKSMEASFVNQLHNSMDLLGWRSLKEGSVPNLSREVNCRTCTPSGEFKVLRRGNWQKINFRRPDSQISSAKESRGFLTSPWIQHFTSVRKPEVVASPTLQECANQSRATISNGKKAMLCCPEISSKHYHLSNSFSCRHDLVDSNTEMSDQNFVDEDIKGEKASSSLSSKKMKTLKTDASGSDQVIFKFESPFHLNSSSQHNCRIVVSVQPSR</sequence>
<accession>A0AAJ6XSQ8</accession>
<reference evidence="3" key="1">
    <citation type="submission" date="2025-08" db="UniProtKB">
        <authorList>
            <consortium name="RefSeq"/>
        </authorList>
    </citation>
    <scope>IDENTIFICATION</scope>
</reference>
<evidence type="ECO:0000256" key="1">
    <source>
        <dbReference type="SAM" id="MobiDB-lite"/>
    </source>
</evidence>
<dbReference type="GeneID" id="105129510"/>
<name>A0AAJ6XSQ8_POPEU</name>
<feature type="region of interest" description="Disordered" evidence="1">
    <location>
        <begin position="1"/>
        <end position="29"/>
    </location>
</feature>
<gene>
    <name evidence="3" type="primary">LOC105129510</name>
</gene>
<dbReference type="Proteomes" id="UP000694918">
    <property type="component" value="Unplaced"/>
</dbReference>
<dbReference type="PANTHER" id="PTHR33676">
    <property type="entry name" value="COLD REGULATED PROTEIN 27"/>
    <property type="match status" value="1"/>
</dbReference>
<dbReference type="AlphaFoldDB" id="A0AAJ6XSQ8"/>
<dbReference type="RefSeq" id="XP_011029907.1">
    <property type="nucleotide sequence ID" value="XM_011031605.1"/>
</dbReference>
<protein>
    <submittedName>
        <fullName evidence="3">Uncharacterized protein LOC105129510 isoform X1</fullName>
    </submittedName>
</protein>
<proteinExistence type="predicted"/>
<evidence type="ECO:0000313" key="3">
    <source>
        <dbReference type="RefSeq" id="XP_011029907.1"/>
    </source>
</evidence>
<keyword evidence="2" id="KW-1185">Reference proteome</keyword>
<dbReference type="KEGG" id="peu:105129510"/>
<dbReference type="PANTHER" id="PTHR33676:SF3">
    <property type="entry name" value="COLD-REGULATED PROTEIN 27"/>
    <property type="match status" value="1"/>
</dbReference>